<reference evidence="1 2" key="1">
    <citation type="submission" date="2019-05" db="EMBL/GenBank/DDBJ databases">
        <title>Another draft genome of Portunus trituberculatus and its Hox gene families provides insights of decapod evolution.</title>
        <authorList>
            <person name="Jeong J.-H."/>
            <person name="Song I."/>
            <person name="Kim S."/>
            <person name="Choi T."/>
            <person name="Kim D."/>
            <person name="Ryu S."/>
            <person name="Kim W."/>
        </authorList>
    </citation>
    <scope>NUCLEOTIDE SEQUENCE [LARGE SCALE GENOMIC DNA]</scope>
    <source>
        <tissue evidence="1">Muscle</tissue>
    </source>
</reference>
<comment type="caution">
    <text evidence="1">The sequence shown here is derived from an EMBL/GenBank/DDBJ whole genome shotgun (WGS) entry which is preliminary data.</text>
</comment>
<name>A0A5B7GFC2_PORTR</name>
<protein>
    <submittedName>
        <fullName evidence="1">Uncharacterized protein</fullName>
    </submittedName>
</protein>
<evidence type="ECO:0000313" key="2">
    <source>
        <dbReference type="Proteomes" id="UP000324222"/>
    </source>
</evidence>
<organism evidence="1 2">
    <name type="scientific">Portunus trituberculatus</name>
    <name type="common">Swimming crab</name>
    <name type="synonym">Neptunus trituberculatus</name>
    <dbReference type="NCBI Taxonomy" id="210409"/>
    <lineage>
        <taxon>Eukaryota</taxon>
        <taxon>Metazoa</taxon>
        <taxon>Ecdysozoa</taxon>
        <taxon>Arthropoda</taxon>
        <taxon>Crustacea</taxon>
        <taxon>Multicrustacea</taxon>
        <taxon>Malacostraca</taxon>
        <taxon>Eumalacostraca</taxon>
        <taxon>Eucarida</taxon>
        <taxon>Decapoda</taxon>
        <taxon>Pleocyemata</taxon>
        <taxon>Brachyura</taxon>
        <taxon>Eubrachyura</taxon>
        <taxon>Portunoidea</taxon>
        <taxon>Portunidae</taxon>
        <taxon>Portuninae</taxon>
        <taxon>Portunus</taxon>
    </lineage>
</organism>
<accession>A0A5B7GFC2</accession>
<dbReference type="EMBL" id="VSRR010013645">
    <property type="protein sequence ID" value="MPC56043.1"/>
    <property type="molecule type" value="Genomic_DNA"/>
</dbReference>
<gene>
    <name evidence="1" type="ORF">E2C01_049992</name>
</gene>
<dbReference type="Proteomes" id="UP000324222">
    <property type="component" value="Unassembled WGS sequence"/>
</dbReference>
<keyword evidence="2" id="KW-1185">Reference proteome</keyword>
<sequence>MHSEDSLLRLLGQITVSNIVRSKIFNYLESLPSPTGAVELRGVWLPRVLSLLAPGGQHKGLPLPPHPSPISNIAVELPTLL</sequence>
<dbReference type="AlphaFoldDB" id="A0A5B7GFC2"/>
<proteinExistence type="predicted"/>
<evidence type="ECO:0000313" key="1">
    <source>
        <dbReference type="EMBL" id="MPC56043.1"/>
    </source>
</evidence>